<keyword evidence="1" id="KW-0472">Membrane</keyword>
<protein>
    <submittedName>
        <fullName evidence="2">Uncharacterized protein</fullName>
    </submittedName>
</protein>
<keyword evidence="1" id="KW-1133">Transmembrane helix</keyword>
<evidence type="ECO:0000256" key="1">
    <source>
        <dbReference type="SAM" id="Phobius"/>
    </source>
</evidence>
<reference evidence="2" key="1">
    <citation type="submission" date="2024-03" db="EMBL/GenBank/DDBJ databases">
        <title>Diverse circular DNA viruses in blood, oral, and fecal samples of captive lemurs.</title>
        <authorList>
            <person name="Paietta E.N."/>
            <person name="Kraberger S."/>
            <person name="Lund M.C."/>
            <person name="Custer J.M."/>
            <person name="Vargas K.M."/>
            <person name="Ehmke E.E."/>
            <person name="Yoder A.D."/>
            <person name="Varsani A."/>
        </authorList>
    </citation>
    <scope>NUCLEOTIDE SEQUENCE</scope>
    <source>
        <strain evidence="2">Duke_24FS_80</strain>
    </source>
</reference>
<proteinExistence type="predicted"/>
<accession>A0AAU8AZF4</accession>
<keyword evidence="1" id="KW-0812">Transmembrane</keyword>
<evidence type="ECO:0000313" key="2">
    <source>
        <dbReference type="EMBL" id="XCD05387.1"/>
    </source>
</evidence>
<name>A0AAU8AZF4_9VIRU</name>
<organism evidence="2">
    <name type="scientific">Dulem virus 171</name>
    <dbReference type="NCBI Taxonomy" id="3145648"/>
    <lineage>
        <taxon>Viruses</taxon>
        <taxon>Monodnaviria</taxon>
        <taxon>Sangervirae</taxon>
        <taxon>Phixviricota</taxon>
        <taxon>Malgrandaviricetes</taxon>
        <taxon>Petitvirales</taxon>
        <taxon>Microviridae</taxon>
        <taxon>Microvirus</taxon>
    </lineage>
</organism>
<sequence>MNLTLACVYVFFILLSLYFVYLVFSFLRHGIAAFKLYLNLHAHEYKSDYERYYERKRDRQE</sequence>
<feature type="transmembrane region" description="Helical" evidence="1">
    <location>
        <begin position="6"/>
        <end position="27"/>
    </location>
</feature>
<dbReference type="EMBL" id="PP511553">
    <property type="protein sequence ID" value="XCD05387.1"/>
    <property type="molecule type" value="Genomic_DNA"/>
</dbReference>